<protein>
    <submittedName>
        <fullName evidence="1">Uncharacterized protein</fullName>
    </submittedName>
</protein>
<reference evidence="1" key="1">
    <citation type="journal article" date="2021" name="Open Biol.">
        <title>Shared evolutionary footprints suggest mitochondrial oxidative damage underlies multiple complex I losses in fungi.</title>
        <authorList>
            <person name="Schikora-Tamarit M.A."/>
            <person name="Marcet-Houben M."/>
            <person name="Nosek J."/>
            <person name="Gabaldon T."/>
        </authorList>
    </citation>
    <scope>NUCLEOTIDE SEQUENCE</scope>
    <source>
        <strain evidence="1">CBS2887</strain>
    </source>
</reference>
<evidence type="ECO:0000313" key="1">
    <source>
        <dbReference type="EMBL" id="KAH3686551.1"/>
    </source>
</evidence>
<comment type="caution">
    <text evidence="1">The sequence shown here is derived from an EMBL/GenBank/DDBJ whole genome shotgun (WGS) entry which is preliminary data.</text>
</comment>
<name>A0A9P8TPM3_WICPI</name>
<gene>
    <name evidence="1" type="ORF">WICPIJ_002473</name>
</gene>
<organism evidence="1 2">
    <name type="scientific">Wickerhamomyces pijperi</name>
    <name type="common">Yeast</name>
    <name type="synonym">Pichia pijperi</name>
    <dbReference type="NCBI Taxonomy" id="599730"/>
    <lineage>
        <taxon>Eukaryota</taxon>
        <taxon>Fungi</taxon>
        <taxon>Dikarya</taxon>
        <taxon>Ascomycota</taxon>
        <taxon>Saccharomycotina</taxon>
        <taxon>Saccharomycetes</taxon>
        <taxon>Phaffomycetales</taxon>
        <taxon>Wickerhamomycetaceae</taxon>
        <taxon>Wickerhamomyces</taxon>
    </lineage>
</organism>
<evidence type="ECO:0000313" key="2">
    <source>
        <dbReference type="Proteomes" id="UP000774326"/>
    </source>
</evidence>
<reference evidence="1" key="2">
    <citation type="submission" date="2021-01" db="EMBL/GenBank/DDBJ databases">
        <authorList>
            <person name="Schikora-Tamarit M.A."/>
        </authorList>
    </citation>
    <scope>NUCLEOTIDE SEQUENCE</scope>
    <source>
        <strain evidence="1">CBS2887</strain>
    </source>
</reference>
<accession>A0A9P8TPM3</accession>
<proteinExistence type="predicted"/>
<dbReference type="EMBL" id="JAEUBG010001338">
    <property type="protein sequence ID" value="KAH3686551.1"/>
    <property type="molecule type" value="Genomic_DNA"/>
</dbReference>
<sequence length="130" mass="14697">MFKEEKYTLVLGKAINPDLAASKIPKGLIKVKKEEILDGLALNSTIQFLSDKSTILPPNWDTMVWMDCKYSLFNLNTSEWERFFGWNLEAAGLWSTAALSWCLIKSSKYSGPKMEILANSNSLWMISALV</sequence>
<keyword evidence="2" id="KW-1185">Reference proteome</keyword>
<dbReference type="AlphaFoldDB" id="A0A9P8TPM3"/>
<dbReference type="Proteomes" id="UP000774326">
    <property type="component" value="Unassembled WGS sequence"/>
</dbReference>